<feature type="compositionally biased region" description="Basic and acidic residues" evidence="1">
    <location>
        <begin position="68"/>
        <end position="87"/>
    </location>
</feature>
<comment type="caution">
    <text evidence="2">The sequence shown here is derived from an EMBL/GenBank/DDBJ whole genome shotgun (WGS) entry which is preliminary data.</text>
</comment>
<evidence type="ECO:0000313" key="3">
    <source>
        <dbReference type="Proteomes" id="UP000593571"/>
    </source>
</evidence>
<dbReference type="EMBL" id="JACASE010000005">
    <property type="protein sequence ID" value="KAF6465607.1"/>
    <property type="molecule type" value="Genomic_DNA"/>
</dbReference>
<sequence>MPDPALRRHRWPSGPSRPTSPPDPGAEALGTIRPPGPAGTPFVCGQARGAKACCRPGWAPEPSSGQPRPRDANARPHALPRREEEPHAAGGEHAPVRENQQLHRGPGPGGRDAAGAHHPRVTAAGAPSSHHQGRPAHAVLCGQEEVSASPEALRRAGRHRAVLPRPPQPHGAHQGATEKAGPVHREALPLHRRLREEQGPRQQHHRRPSAPGGGQASAMTHLFSQLPFINVISESQR</sequence>
<gene>
    <name evidence="2" type="ORF">HJG63_007128</name>
</gene>
<organism evidence="2 3">
    <name type="scientific">Rousettus aegyptiacus</name>
    <name type="common">Egyptian fruit bat</name>
    <name type="synonym">Pteropus aegyptiacus</name>
    <dbReference type="NCBI Taxonomy" id="9407"/>
    <lineage>
        <taxon>Eukaryota</taxon>
        <taxon>Metazoa</taxon>
        <taxon>Chordata</taxon>
        <taxon>Craniata</taxon>
        <taxon>Vertebrata</taxon>
        <taxon>Euteleostomi</taxon>
        <taxon>Mammalia</taxon>
        <taxon>Eutheria</taxon>
        <taxon>Laurasiatheria</taxon>
        <taxon>Chiroptera</taxon>
        <taxon>Yinpterochiroptera</taxon>
        <taxon>Pteropodoidea</taxon>
        <taxon>Pteropodidae</taxon>
        <taxon>Rousettinae</taxon>
        <taxon>Rousettus</taxon>
    </lineage>
</organism>
<proteinExistence type="predicted"/>
<name>A0A7J8H082_ROUAE</name>
<evidence type="ECO:0000313" key="2">
    <source>
        <dbReference type="EMBL" id="KAF6465607.1"/>
    </source>
</evidence>
<evidence type="ECO:0000256" key="1">
    <source>
        <dbReference type="SAM" id="MobiDB-lite"/>
    </source>
</evidence>
<accession>A0A7J8H082</accession>
<dbReference type="AlphaFoldDB" id="A0A7J8H082"/>
<feature type="region of interest" description="Disordered" evidence="1">
    <location>
        <begin position="1"/>
        <end position="237"/>
    </location>
</feature>
<protein>
    <submittedName>
        <fullName evidence="2">Potassium voltage-gated channel subfamily Q member 1</fullName>
    </submittedName>
</protein>
<keyword evidence="3" id="KW-1185">Reference proteome</keyword>
<feature type="compositionally biased region" description="Basic and acidic residues" evidence="1">
    <location>
        <begin position="181"/>
        <end position="199"/>
    </location>
</feature>
<dbReference type="Proteomes" id="UP000593571">
    <property type="component" value="Unassembled WGS sequence"/>
</dbReference>
<reference evidence="2 3" key="1">
    <citation type="journal article" date="2020" name="Nature">
        <title>Six reference-quality genomes reveal evolution of bat adaptations.</title>
        <authorList>
            <person name="Jebb D."/>
            <person name="Huang Z."/>
            <person name="Pippel M."/>
            <person name="Hughes G.M."/>
            <person name="Lavrichenko K."/>
            <person name="Devanna P."/>
            <person name="Winkler S."/>
            <person name="Jermiin L.S."/>
            <person name="Skirmuntt E.C."/>
            <person name="Katzourakis A."/>
            <person name="Burkitt-Gray L."/>
            <person name="Ray D.A."/>
            <person name="Sullivan K.A.M."/>
            <person name="Roscito J.G."/>
            <person name="Kirilenko B.M."/>
            <person name="Davalos L.M."/>
            <person name="Corthals A.P."/>
            <person name="Power M.L."/>
            <person name="Jones G."/>
            <person name="Ransome R.D."/>
            <person name="Dechmann D.K.N."/>
            <person name="Locatelli A.G."/>
            <person name="Puechmaille S.J."/>
            <person name="Fedrigo O."/>
            <person name="Jarvis E.D."/>
            <person name="Hiller M."/>
            <person name="Vernes S.C."/>
            <person name="Myers E.W."/>
            <person name="Teeling E.C."/>
        </authorList>
    </citation>
    <scope>NUCLEOTIDE SEQUENCE [LARGE SCALE GENOMIC DNA]</scope>
    <source>
        <strain evidence="2">MRouAeg1</strain>
        <tissue evidence="2">Muscle</tissue>
    </source>
</reference>